<keyword evidence="1" id="KW-0479">Metal-binding</keyword>
<dbReference type="PANTHER" id="PTHR10891">
    <property type="entry name" value="EF-HAND CALCIUM-BINDING DOMAIN CONTAINING PROTEIN"/>
    <property type="match status" value="1"/>
</dbReference>
<keyword evidence="2" id="KW-0677">Repeat</keyword>
<name>A0A2U1Q4M8_ARTAN</name>
<dbReference type="Gene3D" id="1.10.238.10">
    <property type="entry name" value="EF-hand"/>
    <property type="match status" value="1"/>
</dbReference>
<dbReference type="InterPro" id="IPR039647">
    <property type="entry name" value="EF_hand_pair_protein_CML-like"/>
</dbReference>
<accession>A0A2U1Q4M8</accession>
<sequence length="306" mass="33980">MKLSAKINPKNIFRSKSHKKDSVSRSESSSFSSSITTSSASPERSKGATTPTTVLPTQPLTRSDLEALLRRITNDETEVKLMLDEAEINGEVEGIMTEFGEEEMRGAFEFFDSDGDGLITADELFQVFKVINGDDGCTLEECKRMIANVDLNGDGFVCFQDFARARCLKESTEKNNNLTNLSNLGLIADCAGSSIDQHIITTQMIRKTRVGVHQYTKSSGFLRSVSCSILNENGHPIIDTESLKVGLFSHNLKHKVMDNCIYNKGEAKDFVRGAPDGMMITNVIYIKKVLEEDKQEDLMKENDAPR</sequence>
<feature type="domain" description="EF-hand" evidence="5">
    <location>
        <begin position="137"/>
        <end position="172"/>
    </location>
</feature>
<dbReference type="GO" id="GO:0005509">
    <property type="term" value="F:calcium ion binding"/>
    <property type="evidence" value="ECO:0007669"/>
    <property type="project" value="InterPro"/>
</dbReference>
<proteinExistence type="predicted"/>
<dbReference type="PROSITE" id="PS00018">
    <property type="entry name" value="EF_HAND_1"/>
    <property type="match status" value="2"/>
</dbReference>
<feature type="region of interest" description="Disordered" evidence="4">
    <location>
        <begin position="1"/>
        <end position="60"/>
    </location>
</feature>
<dbReference type="Proteomes" id="UP000245207">
    <property type="component" value="Unassembled WGS sequence"/>
</dbReference>
<comment type="caution">
    <text evidence="6">The sequence shown here is derived from an EMBL/GenBank/DDBJ whole genome shotgun (WGS) entry which is preliminary data.</text>
</comment>
<reference evidence="6 7" key="1">
    <citation type="journal article" date="2018" name="Mol. Plant">
        <title>The genome of Artemisia annua provides insight into the evolution of Asteraceae family and artemisinin biosynthesis.</title>
        <authorList>
            <person name="Shen Q."/>
            <person name="Zhang L."/>
            <person name="Liao Z."/>
            <person name="Wang S."/>
            <person name="Yan T."/>
            <person name="Shi P."/>
            <person name="Liu M."/>
            <person name="Fu X."/>
            <person name="Pan Q."/>
            <person name="Wang Y."/>
            <person name="Lv Z."/>
            <person name="Lu X."/>
            <person name="Zhang F."/>
            <person name="Jiang W."/>
            <person name="Ma Y."/>
            <person name="Chen M."/>
            <person name="Hao X."/>
            <person name="Li L."/>
            <person name="Tang Y."/>
            <person name="Lv G."/>
            <person name="Zhou Y."/>
            <person name="Sun X."/>
            <person name="Brodelius P.E."/>
            <person name="Rose J.K.C."/>
            <person name="Tang K."/>
        </authorList>
    </citation>
    <scope>NUCLEOTIDE SEQUENCE [LARGE SCALE GENOMIC DNA]</scope>
    <source>
        <strain evidence="7">cv. Huhao1</strain>
        <tissue evidence="6">Leaf</tissue>
    </source>
</reference>
<dbReference type="SMART" id="SM00054">
    <property type="entry name" value="EFh"/>
    <property type="match status" value="2"/>
</dbReference>
<feature type="compositionally biased region" description="Low complexity" evidence="4">
    <location>
        <begin position="49"/>
        <end position="60"/>
    </location>
</feature>
<evidence type="ECO:0000313" key="7">
    <source>
        <dbReference type="Proteomes" id="UP000245207"/>
    </source>
</evidence>
<evidence type="ECO:0000259" key="5">
    <source>
        <dbReference type="PROSITE" id="PS50222"/>
    </source>
</evidence>
<dbReference type="SUPFAM" id="SSF47473">
    <property type="entry name" value="EF-hand"/>
    <property type="match status" value="1"/>
</dbReference>
<protein>
    <submittedName>
        <fullName evidence="6">Calcium-binding EF-hand</fullName>
    </submittedName>
</protein>
<evidence type="ECO:0000256" key="4">
    <source>
        <dbReference type="SAM" id="MobiDB-lite"/>
    </source>
</evidence>
<dbReference type="CDD" id="cd00051">
    <property type="entry name" value="EFh"/>
    <property type="match status" value="1"/>
</dbReference>
<evidence type="ECO:0000256" key="2">
    <source>
        <dbReference type="ARBA" id="ARBA00022737"/>
    </source>
</evidence>
<dbReference type="InterPro" id="IPR011992">
    <property type="entry name" value="EF-hand-dom_pair"/>
</dbReference>
<organism evidence="6 7">
    <name type="scientific">Artemisia annua</name>
    <name type="common">Sweet wormwood</name>
    <dbReference type="NCBI Taxonomy" id="35608"/>
    <lineage>
        <taxon>Eukaryota</taxon>
        <taxon>Viridiplantae</taxon>
        <taxon>Streptophyta</taxon>
        <taxon>Embryophyta</taxon>
        <taxon>Tracheophyta</taxon>
        <taxon>Spermatophyta</taxon>
        <taxon>Magnoliopsida</taxon>
        <taxon>eudicotyledons</taxon>
        <taxon>Gunneridae</taxon>
        <taxon>Pentapetalae</taxon>
        <taxon>asterids</taxon>
        <taxon>campanulids</taxon>
        <taxon>Asterales</taxon>
        <taxon>Asteraceae</taxon>
        <taxon>Asteroideae</taxon>
        <taxon>Anthemideae</taxon>
        <taxon>Artemisiinae</taxon>
        <taxon>Artemisia</taxon>
    </lineage>
</organism>
<keyword evidence="7" id="KW-1185">Reference proteome</keyword>
<evidence type="ECO:0000313" key="6">
    <source>
        <dbReference type="EMBL" id="PWA92956.1"/>
    </source>
</evidence>
<evidence type="ECO:0000256" key="1">
    <source>
        <dbReference type="ARBA" id="ARBA00022723"/>
    </source>
</evidence>
<dbReference type="InterPro" id="IPR002048">
    <property type="entry name" value="EF_hand_dom"/>
</dbReference>
<keyword evidence="3" id="KW-0106">Calcium</keyword>
<dbReference type="PROSITE" id="PS50222">
    <property type="entry name" value="EF_HAND_2"/>
    <property type="match status" value="2"/>
</dbReference>
<dbReference type="AlphaFoldDB" id="A0A2U1Q4M8"/>
<dbReference type="OrthoDB" id="26525at2759"/>
<dbReference type="STRING" id="35608.A0A2U1Q4M8"/>
<dbReference type="InterPro" id="IPR018247">
    <property type="entry name" value="EF_Hand_1_Ca_BS"/>
</dbReference>
<gene>
    <name evidence="6" type="ORF">CTI12_AA075480</name>
</gene>
<dbReference type="Pfam" id="PF13499">
    <property type="entry name" value="EF-hand_7"/>
    <property type="match status" value="1"/>
</dbReference>
<feature type="compositionally biased region" description="Low complexity" evidence="4">
    <location>
        <begin position="25"/>
        <end position="42"/>
    </location>
</feature>
<evidence type="ECO:0000256" key="3">
    <source>
        <dbReference type="ARBA" id="ARBA00022837"/>
    </source>
</evidence>
<dbReference type="EMBL" id="PKPP01000422">
    <property type="protein sequence ID" value="PWA92956.1"/>
    <property type="molecule type" value="Genomic_DNA"/>
</dbReference>
<feature type="domain" description="EF-hand" evidence="5">
    <location>
        <begin position="99"/>
        <end position="134"/>
    </location>
</feature>